<proteinExistence type="predicted"/>
<sequence>MRESVIFKQFKMERQGERLKNVFHRTLWSLSYPDYSASELQERFLELPYKILDGKLHTMHKTDQTILIQLPKPLIVSVIEIDNVGISKLSIDFSLLKSKASAYTTVVDNYTVPHNKTKSVTTGSFPALYIRIRCHKGTPISMQGLRIYGNDPDQVSQQVQMQSQGTHIGVQSYLAIAQTGNNLL</sequence>
<comment type="caution">
    <text evidence="1">The sequence shown here is derived from an EMBL/GenBank/DDBJ whole genome shotgun (WGS) entry which is preliminary data.</text>
</comment>
<dbReference type="InterPro" id="IPR008979">
    <property type="entry name" value="Galactose-bd-like_sf"/>
</dbReference>
<dbReference type="SUPFAM" id="SSF49785">
    <property type="entry name" value="Galactose-binding domain-like"/>
    <property type="match status" value="1"/>
</dbReference>
<accession>A0A8J8SYV5</accession>
<keyword evidence="2" id="KW-1185">Reference proteome</keyword>
<reference evidence="1" key="1">
    <citation type="submission" date="2019-06" db="EMBL/GenBank/DDBJ databases">
        <authorList>
            <person name="Zheng W."/>
        </authorList>
    </citation>
    <scope>NUCLEOTIDE SEQUENCE</scope>
    <source>
        <strain evidence="1">QDHG01</strain>
    </source>
</reference>
<gene>
    <name evidence="1" type="ORF">FGO68_gene9215</name>
</gene>
<name>A0A8J8SYV5_HALGN</name>
<dbReference type="Proteomes" id="UP000785679">
    <property type="component" value="Unassembled WGS sequence"/>
</dbReference>
<dbReference type="AlphaFoldDB" id="A0A8J8SYV5"/>
<evidence type="ECO:0000313" key="2">
    <source>
        <dbReference type="Proteomes" id="UP000785679"/>
    </source>
</evidence>
<dbReference type="EMBL" id="RRYP01015723">
    <property type="protein sequence ID" value="TNV75381.1"/>
    <property type="molecule type" value="Genomic_DNA"/>
</dbReference>
<evidence type="ECO:0000313" key="1">
    <source>
        <dbReference type="EMBL" id="TNV75381.1"/>
    </source>
</evidence>
<organism evidence="1 2">
    <name type="scientific">Halteria grandinella</name>
    <dbReference type="NCBI Taxonomy" id="5974"/>
    <lineage>
        <taxon>Eukaryota</taxon>
        <taxon>Sar</taxon>
        <taxon>Alveolata</taxon>
        <taxon>Ciliophora</taxon>
        <taxon>Intramacronucleata</taxon>
        <taxon>Spirotrichea</taxon>
        <taxon>Stichotrichia</taxon>
        <taxon>Sporadotrichida</taxon>
        <taxon>Halteriidae</taxon>
        <taxon>Halteria</taxon>
    </lineage>
</organism>
<protein>
    <submittedName>
        <fullName evidence="1">Uncharacterized protein</fullName>
    </submittedName>
</protein>